<organism evidence="2">
    <name type="scientific">Culex pipiens</name>
    <name type="common">House mosquito</name>
    <dbReference type="NCBI Taxonomy" id="7175"/>
    <lineage>
        <taxon>Eukaryota</taxon>
        <taxon>Metazoa</taxon>
        <taxon>Ecdysozoa</taxon>
        <taxon>Arthropoda</taxon>
        <taxon>Hexapoda</taxon>
        <taxon>Insecta</taxon>
        <taxon>Pterygota</taxon>
        <taxon>Neoptera</taxon>
        <taxon>Endopterygota</taxon>
        <taxon>Diptera</taxon>
        <taxon>Nematocera</taxon>
        <taxon>Culicoidea</taxon>
        <taxon>Culicidae</taxon>
        <taxon>Culicinae</taxon>
        <taxon>Culicini</taxon>
        <taxon>Culex</taxon>
        <taxon>Culex</taxon>
    </lineage>
</organism>
<dbReference type="AlphaFoldDB" id="A0A8D8AZJ4"/>
<accession>A0A8D8AZJ4</accession>
<feature type="compositionally biased region" description="Low complexity" evidence="1">
    <location>
        <begin position="12"/>
        <end position="34"/>
    </location>
</feature>
<reference evidence="2" key="1">
    <citation type="submission" date="2021-05" db="EMBL/GenBank/DDBJ databases">
        <authorList>
            <person name="Alioto T."/>
            <person name="Alioto T."/>
            <person name="Gomez Garrido J."/>
        </authorList>
    </citation>
    <scope>NUCLEOTIDE SEQUENCE</scope>
</reference>
<feature type="region of interest" description="Disordered" evidence="1">
    <location>
        <begin position="1"/>
        <end position="88"/>
    </location>
</feature>
<feature type="region of interest" description="Disordered" evidence="1">
    <location>
        <begin position="115"/>
        <end position="134"/>
    </location>
</feature>
<name>A0A8D8AZJ4_CULPI</name>
<feature type="compositionally biased region" description="Basic and acidic residues" evidence="1">
    <location>
        <begin position="66"/>
        <end position="84"/>
    </location>
</feature>
<sequence length="152" mass="16864">MEETRCRRRRPTAATNRGGSIGRSSSSRVQLVRVPGHEEPPRQGQKGSRTRSEERGILPNARHRTARSDQEQKGRNLRGSETRWPRPAVGHALGSATLRQEPVYHAQQRQLDDEWADGRTNGGGGAPGITQTHTTTDSATTFFFRRALLLAS</sequence>
<dbReference type="EMBL" id="HBUE01195550">
    <property type="protein sequence ID" value="CAG6527450.1"/>
    <property type="molecule type" value="Transcribed_RNA"/>
</dbReference>
<evidence type="ECO:0000313" key="2">
    <source>
        <dbReference type="EMBL" id="CAG6466441.1"/>
    </source>
</evidence>
<dbReference type="EMBL" id="HBUE01055914">
    <property type="protein sequence ID" value="CAG6466441.1"/>
    <property type="molecule type" value="Transcribed_RNA"/>
</dbReference>
<proteinExistence type="predicted"/>
<feature type="compositionally biased region" description="Basic residues" evidence="1">
    <location>
        <begin position="1"/>
        <end position="11"/>
    </location>
</feature>
<dbReference type="EMBL" id="HBUE01301541">
    <property type="protein sequence ID" value="CAG6579172.1"/>
    <property type="molecule type" value="Transcribed_RNA"/>
</dbReference>
<evidence type="ECO:0000256" key="1">
    <source>
        <dbReference type="SAM" id="MobiDB-lite"/>
    </source>
</evidence>
<protein>
    <submittedName>
        <fullName evidence="2">(northern house mosquito) hypothetical protein</fullName>
    </submittedName>
</protein>